<accession>A0AAW4XU80</accession>
<evidence type="ECO:0000313" key="1">
    <source>
        <dbReference type="EMBL" id="MCD2164294.1"/>
    </source>
</evidence>
<keyword evidence="2" id="KW-1185">Reference proteome</keyword>
<name>A0AAW4XU80_9BURK</name>
<sequence length="62" mass="7458">MTEQQYLHERKVLAARFGAFVLTARRWLFRRPVGTMRAAWVVMFDRELLRYQAVATRLATWD</sequence>
<organism evidence="1 2">
    <name type="scientific">Comamonas koreensis</name>
    <dbReference type="NCBI Taxonomy" id="160825"/>
    <lineage>
        <taxon>Bacteria</taxon>
        <taxon>Pseudomonadati</taxon>
        <taxon>Pseudomonadota</taxon>
        <taxon>Betaproteobacteria</taxon>
        <taxon>Burkholderiales</taxon>
        <taxon>Comamonadaceae</taxon>
        <taxon>Comamonas</taxon>
    </lineage>
</organism>
<reference evidence="1 2" key="1">
    <citation type="submission" date="2021-11" db="EMBL/GenBank/DDBJ databases">
        <title>Genome sequence.</title>
        <authorList>
            <person name="Sun Q."/>
        </authorList>
    </citation>
    <scope>NUCLEOTIDE SEQUENCE [LARGE SCALE GENOMIC DNA]</scope>
    <source>
        <strain evidence="1 2">KCTC 12005</strain>
    </source>
</reference>
<comment type="caution">
    <text evidence="1">The sequence shown here is derived from an EMBL/GenBank/DDBJ whole genome shotgun (WGS) entry which is preliminary data.</text>
</comment>
<dbReference type="AlphaFoldDB" id="A0AAW4XU80"/>
<gene>
    <name evidence="1" type="ORF">LPW39_03985</name>
</gene>
<dbReference type="RefSeq" id="WP_230771521.1">
    <property type="nucleotide sequence ID" value="NZ_JAJNCT010000005.1"/>
</dbReference>
<dbReference type="Proteomes" id="UP001199260">
    <property type="component" value="Unassembled WGS sequence"/>
</dbReference>
<evidence type="ECO:0000313" key="2">
    <source>
        <dbReference type="Proteomes" id="UP001199260"/>
    </source>
</evidence>
<dbReference type="EMBL" id="JAJNCT010000005">
    <property type="protein sequence ID" value="MCD2164294.1"/>
    <property type="molecule type" value="Genomic_DNA"/>
</dbReference>
<proteinExistence type="predicted"/>
<protein>
    <submittedName>
        <fullName evidence="1">Uncharacterized protein</fullName>
    </submittedName>
</protein>